<accession>A0A1F5X4R2</accession>
<dbReference type="SMART" id="SM00014">
    <property type="entry name" value="acidPPc"/>
    <property type="match status" value="1"/>
</dbReference>
<dbReference type="SUPFAM" id="SSF48317">
    <property type="entry name" value="Acid phosphatase/Vanadium-dependent haloperoxidase"/>
    <property type="match status" value="1"/>
</dbReference>
<dbReference type="PANTHER" id="PTHR14969:SF13">
    <property type="entry name" value="AT30094P"/>
    <property type="match status" value="1"/>
</dbReference>
<proteinExistence type="predicted"/>
<sequence>MSFWDFIIIFFAQYLGWVLGIFLLFFVWLKKREGVFIVGETLTATIVSRFGLTEIIRYFYDKPRPFEGLEGAKQLIEHEAGGSFPSGNAAFFFAIATTLFIYNRRWGVVFFVAAILMGAARVFANLHWPIDILGGAAVGIISSLLAHFLAKKFKKS</sequence>
<dbReference type="Pfam" id="PF01569">
    <property type="entry name" value="PAP2"/>
    <property type="match status" value="1"/>
</dbReference>
<dbReference type="EMBL" id="MFIE01000017">
    <property type="protein sequence ID" value="OGF82551.1"/>
    <property type="molecule type" value="Genomic_DNA"/>
</dbReference>
<feature type="domain" description="Phosphatidic acid phosphatase type 2/haloperoxidase" evidence="2">
    <location>
        <begin position="37"/>
        <end position="147"/>
    </location>
</feature>
<feature type="transmembrane region" description="Helical" evidence="1">
    <location>
        <begin position="132"/>
        <end position="150"/>
    </location>
</feature>
<feature type="transmembrane region" description="Helical" evidence="1">
    <location>
        <begin position="6"/>
        <end position="29"/>
    </location>
</feature>
<dbReference type="Proteomes" id="UP000178684">
    <property type="component" value="Unassembled WGS sequence"/>
</dbReference>
<dbReference type="InterPro" id="IPR000326">
    <property type="entry name" value="PAP2/HPO"/>
</dbReference>
<dbReference type="AlphaFoldDB" id="A0A1F5X4R2"/>
<reference evidence="3 4" key="1">
    <citation type="journal article" date="2016" name="Nat. Commun.">
        <title>Thousands of microbial genomes shed light on interconnected biogeochemical processes in an aquifer system.</title>
        <authorList>
            <person name="Anantharaman K."/>
            <person name="Brown C.T."/>
            <person name="Hug L.A."/>
            <person name="Sharon I."/>
            <person name="Castelle C.J."/>
            <person name="Probst A.J."/>
            <person name="Thomas B.C."/>
            <person name="Singh A."/>
            <person name="Wilkins M.J."/>
            <person name="Karaoz U."/>
            <person name="Brodie E.L."/>
            <person name="Williams K.H."/>
            <person name="Hubbard S.S."/>
            <person name="Banfield J.F."/>
        </authorList>
    </citation>
    <scope>NUCLEOTIDE SEQUENCE [LARGE SCALE GENOMIC DNA]</scope>
</reference>
<dbReference type="PANTHER" id="PTHR14969">
    <property type="entry name" value="SPHINGOSINE-1-PHOSPHATE PHOSPHOHYDROLASE"/>
    <property type="match status" value="1"/>
</dbReference>
<dbReference type="Gene3D" id="1.20.144.10">
    <property type="entry name" value="Phosphatidic acid phosphatase type 2/haloperoxidase"/>
    <property type="match status" value="1"/>
</dbReference>
<protein>
    <recommendedName>
        <fullName evidence="2">Phosphatidic acid phosphatase type 2/haloperoxidase domain-containing protein</fullName>
    </recommendedName>
</protein>
<keyword evidence="1" id="KW-0472">Membrane</keyword>
<name>A0A1F5X4R2_9BACT</name>
<gene>
    <name evidence="3" type="ORF">A3B18_01105</name>
</gene>
<feature type="transmembrane region" description="Helical" evidence="1">
    <location>
        <begin position="80"/>
        <end position="101"/>
    </location>
</feature>
<evidence type="ECO:0000313" key="3">
    <source>
        <dbReference type="EMBL" id="OGF82551.1"/>
    </source>
</evidence>
<evidence type="ECO:0000259" key="2">
    <source>
        <dbReference type="SMART" id="SM00014"/>
    </source>
</evidence>
<organism evidence="3 4">
    <name type="scientific">Candidatus Giovannonibacteria bacterium RIFCSPLOWO2_01_FULL_46_13</name>
    <dbReference type="NCBI Taxonomy" id="1798352"/>
    <lineage>
        <taxon>Bacteria</taxon>
        <taxon>Candidatus Giovannoniibacteriota</taxon>
    </lineage>
</organism>
<keyword evidence="1" id="KW-0812">Transmembrane</keyword>
<keyword evidence="1" id="KW-1133">Transmembrane helix</keyword>
<comment type="caution">
    <text evidence="3">The sequence shown here is derived from an EMBL/GenBank/DDBJ whole genome shotgun (WGS) entry which is preliminary data.</text>
</comment>
<feature type="transmembrane region" description="Helical" evidence="1">
    <location>
        <begin position="108"/>
        <end position="126"/>
    </location>
</feature>
<evidence type="ECO:0000256" key="1">
    <source>
        <dbReference type="SAM" id="Phobius"/>
    </source>
</evidence>
<dbReference type="InterPro" id="IPR036938">
    <property type="entry name" value="PAP2/HPO_sf"/>
</dbReference>
<evidence type="ECO:0000313" key="4">
    <source>
        <dbReference type="Proteomes" id="UP000178684"/>
    </source>
</evidence>